<gene>
    <name evidence="2" type="ORF">TCAL_06381</name>
</gene>
<evidence type="ECO:0000313" key="3">
    <source>
        <dbReference type="Proteomes" id="UP000318571"/>
    </source>
</evidence>
<dbReference type="Proteomes" id="UP000318571">
    <property type="component" value="Chromosome 5"/>
</dbReference>
<feature type="region of interest" description="Disordered" evidence="1">
    <location>
        <begin position="1"/>
        <end position="27"/>
    </location>
</feature>
<dbReference type="AlphaFoldDB" id="A0A553PHL6"/>
<protein>
    <recommendedName>
        <fullName evidence="4">Sushi domain-containing protein</fullName>
    </recommendedName>
</protein>
<evidence type="ECO:0000313" key="2">
    <source>
        <dbReference type="EMBL" id="TRY77147.1"/>
    </source>
</evidence>
<feature type="non-terminal residue" evidence="2">
    <location>
        <position position="212"/>
    </location>
</feature>
<sequence length="212" mass="23379">MALPCVENPPRPEGYPNSTSGVVLSQDKGPVDEGDQVVYQCPGVKKFNGKNEWTASCRPSGQYEFDPPLLVWPECQCETDLARTQCPEATFTMTYARGSGISPGLDIVLNLTRFATDEPISSFIITILMDMVLQPLDVRSPNAGLILKDSKTVVLSPHEKSDLEQKVINIGIEYTFDAKEVPAWRHPCIAAMECNVEYKSEIGDKIWIIVGG</sequence>
<keyword evidence="3" id="KW-1185">Reference proteome</keyword>
<dbReference type="EMBL" id="VCGU01000004">
    <property type="protein sequence ID" value="TRY77147.1"/>
    <property type="molecule type" value="Genomic_DNA"/>
</dbReference>
<accession>A0A553PHL6</accession>
<evidence type="ECO:0008006" key="4">
    <source>
        <dbReference type="Google" id="ProtNLM"/>
    </source>
</evidence>
<comment type="caution">
    <text evidence="2">The sequence shown here is derived from an EMBL/GenBank/DDBJ whole genome shotgun (WGS) entry which is preliminary data.</text>
</comment>
<name>A0A553PHL6_TIGCA</name>
<proteinExistence type="predicted"/>
<reference evidence="2 3" key="1">
    <citation type="journal article" date="2018" name="Nat. Ecol. Evol.">
        <title>Genomic signatures of mitonuclear coevolution across populations of Tigriopus californicus.</title>
        <authorList>
            <person name="Barreto F.S."/>
            <person name="Watson E.T."/>
            <person name="Lima T.G."/>
            <person name="Willett C.S."/>
            <person name="Edmands S."/>
            <person name="Li W."/>
            <person name="Burton R.S."/>
        </authorList>
    </citation>
    <scope>NUCLEOTIDE SEQUENCE [LARGE SCALE GENOMIC DNA]</scope>
    <source>
        <strain evidence="2 3">San Diego</strain>
    </source>
</reference>
<evidence type="ECO:0000256" key="1">
    <source>
        <dbReference type="SAM" id="MobiDB-lite"/>
    </source>
</evidence>
<organism evidence="2 3">
    <name type="scientific">Tigriopus californicus</name>
    <name type="common">Marine copepod</name>
    <dbReference type="NCBI Taxonomy" id="6832"/>
    <lineage>
        <taxon>Eukaryota</taxon>
        <taxon>Metazoa</taxon>
        <taxon>Ecdysozoa</taxon>
        <taxon>Arthropoda</taxon>
        <taxon>Crustacea</taxon>
        <taxon>Multicrustacea</taxon>
        <taxon>Hexanauplia</taxon>
        <taxon>Copepoda</taxon>
        <taxon>Harpacticoida</taxon>
        <taxon>Harpacticidae</taxon>
        <taxon>Tigriopus</taxon>
    </lineage>
</organism>